<comment type="subunit">
    <text evidence="1">Homodimer; disulfide-linked.</text>
</comment>
<dbReference type="InterPro" id="IPR032104">
    <property type="entry name" value="Spaetzle"/>
</dbReference>
<dbReference type="Gene3D" id="2.10.90.10">
    <property type="entry name" value="Cystine-knot cytokines"/>
    <property type="match status" value="1"/>
</dbReference>
<dbReference type="GO" id="GO:0008083">
    <property type="term" value="F:growth factor activity"/>
    <property type="evidence" value="ECO:0007669"/>
    <property type="project" value="TreeGrafter"/>
</dbReference>
<dbReference type="GO" id="GO:0005121">
    <property type="term" value="F:Toll binding"/>
    <property type="evidence" value="ECO:0007669"/>
    <property type="project" value="TreeGrafter"/>
</dbReference>
<dbReference type="PANTHER" id="PTHR23199">
    <property type="entry name" value="NEUROTROPHIN 1-RELATED"/>
    <property type="match status" value="1"/>
</dbReference>
<evidence type="ECO:0000256" key="2">
    <source>
        <dbReference type="ARBA" id="ARBA00022729"/>
    </source>
</evidence>
<keyword evidence="2 6" id="KW-0732">Signal</keyword>
<dbReference type="GO" id="GO:0005615">
    <property type="term" value="C:extracellular space"/>
    <property type="evidence" value="ECO:0007669"/>
    <property type="project" value="UniProtKB-ARBA"/>
</dbReference>
<feature type="chain" id="PRO_5033779026" evidence="6">
    <location>
        <begin position="23"/>
        <end position="331"/>
    </location>
</feature>
<dbReference type="PANTHER" id="PTHR23199:SF16">
    <property type="entry name" value="PROTEIN SPAETZLE 5"/>
    <property type="match status" value="1"/>
</dbReference>
<dbReference type="AlphaFoldDB" id="A0A336LM98"/>
<protein>
    <submittedName>
        <fullName evidence="9">CSON014426 protein</fullName>
    </submittedName>
</protein>
<dbReference type="EMBL" id="UFQS01000007">
    <property type="protein sequence ID" value="SSW97101.1"/>
    <property type="molecule type" value="Genomic_DNA"/>
</dbReference>
<organism evidence="9">
    <name type="scientific">Culicoides sonorensis</name>
    <name type="common">Biting midge</name>
    <dbReference type="NCBI Taxonomy" id="179676"/>
    <lineage>
        <taxon>Eukaryota</taxon>
        <taxon>Metazoa</taxon>
        <taxon>Ecdysozoa</taxon>
        <taxon>Arthropoda</taxon>
        <taxon>Hexapoda</taxon>
        <taxon>Insecta</taxon>
        <taxon>Pterygota</taxon>
        <taxon>Neoptera</taxon>
        <taxon>Endopterygota</taxon>
        <taxon>Diptera</taxon>
        <taxon>Nematocera</taxon>
        <taxon>Chironomoidea</taxon>
        <taxon>Ceratopogonidae</taxon>
        <taxon>Ceratopogoninae</taxon>
        <taxon>Culicoides</taxon>
        <taxon>Monoculicoides</taxon>
    </lineage>
</organism>
<dbReference type="Pfam" id="PF16077">
    <property type="entry name" value="Spaetzle"/>
    <property type="match status" value="1"/>
</dbReference>
<keyword evidence="3" id="KW-1015">Disulfide bond</keyword>
<evidence type="ECO:0000256" key="1">
    <source>
        <dbReference type="ARBA" id="ARBA00011748"/>
    </source>
</evidence>
<dbReference type="EMBL" id="UFQT01000007">
    <property type="protein sequence ID" value="SSX17487.1"/>
    <property type="molecule type" value="Genomic_DNA"/>
</dbReference>
<dbReference type="InterPro" id="IPR029034">
    <property type="entry name" value="Cystine-knot_cytokine"/>
</dbReference>
<dbReference type="InterPro" id="IPR052444">
    <property type="entry name" value="Spz/Toll_ligand-like"/>
</dbReference>
<dbReference type="OMA" id="DTPVFYD"/>
<reference evidence="8" key="1">
    <citation type="submission" date="2018-04" db="EMBL/GenBank/DDBJ databases">
        <authorList>
            <person name="Go L.Y."/>
            <person name="Mitchell J.A."/>
        </authorList>
    </citation>
    <scope>NUCLEOTIDE SEQUENCE</scope>
    <source>
        <tissue evidence="8">Whole organism</tissue>
    </source>
</reference>
<dbReference type="FunFam" id="2.10.90.10:FF:000018">
    <property type="entry name" value="Spatzle 4"/>
    <property type="match status" value="1"/>
</dbReference>
<evidence type="ECO:0000256" key="3">
    <source>
        <dbReference type="ARBA" id="ARBA00023157"/>
    </source>
</evidence>
<dbReference type="SUPFAM" id="SSF57501">
    <property type="entry name" value="Cystine-knot cytokines"/>
    <property type="match status" value="1"/>
</dbReference>
<feature type="region of interest" description="Disordered" evidence="5">
    <location>
        <begin position="118"/>
        <end position="152"/>
    </location>
</feature>
<dbReference type="GO" id="GO:0021556">
    <property type="term" value="P:central nervous system formation"/>
    <property type="evidence" value="ECO:0007669"/>
    <property type="project" value="TreeGrafter"/>
</dbReference>
<evidence type="ECO:0000313" key="8">
    <source>
        <dbReference type="EMBL" id="SSW97101.1"/>
    </source>
</evidence>
<evidence type="ECO:0000256" key="4">
    <source>
        <dbReference type="ARBA" id="ARBA00023180"/>
    </source>
</evidence>
<dbReference type="VEuPathDB" id="VectorBase:CSON014426"/>
<name>A0A336LM98_CULSO</name>
<gene>
    <name evidence="9" type="primary">CSON014426</name>
</gene>
<evidence type="ECO:0000256" key="5">
    <source>
        <dbReference type="SAM" id="MobiDB-lite"/>
    </source>
</evidence>
<proteinExistence type="predicted"/>
<sequence length="331" mass="37999">MLELRLWIYFLYIIICITKSNSSPPCGLYGQPPCKFLPAQPGSTPSCAGPGDTYCVKVKDYPGHVVKSLLQRYDIHGMIVDETFDEFHAYTHIHEPYHHQSYGPPMYNFVPLQPTPRPNTEEGGYTYGPRTHYGESANSYSQSSSSSNSNRNNYQAHLNLIFGPKRSDNRYYNNNNNYNNRANHGYYRTPFNYHNISSEYGRYPRSIKKSKINQNETMSHNSRTKRQIAFGREQLCQVRTQFVNPQAALNTQGNWMYVINQGQQATQLVKTEVCASSICSNLCQLPNGYNSRCEQKYVQKRLVALETSGQRLYTDTFWFPSCCVCTLSNLN</sequence>
<evidence type="ECO:0000313" key="9">
    <source>
        <dbReference type="EMBL" id="SSX17487.1"/>
    </source>
</evidence>
<evidence type="ECO:0000259" key="7">
    <source>
        <dbReference type="Pfam" id="PF16077"/>
    </source>
</evidence>
<reference evidence="9" key="2">
    <citation type="submission" date="2018-07" db="EMBL/GenBank/DDBJ databases">
        <authorList>
            <person name="Quirk P.G."/>
            <person name="Krulwich T.A."/>
        </authorList>
    </citation>
    <scope>NUCLEOTIDE SEQUENCE</scope>
</reference>
<evidence type="ECO:0000256" key="6">
    <source>
        <dbReference type="SAM" id="SignalP"/>
    </source>
</evidence>
<feature type="compositionally biased region" description="Low complexity" evidence="5">
    <location>
        <begin position="136"/>
        <end position="152"/>
    </location>
</feature>
<keyword evidence="4" id="KW-0325">Glycoprotein</keyword>
<feature type="signal peptide" evidence="6">
    <location>
        <begin position="1"/>
        <end position="22"/>
    </location>
</feature>
<accession>A0A336LM98</accession>
<feature type="domain" description="Spaetzle" evidence="7">
    <location>
        <begin position="234"/>
        <end position="326"/>
    </location>
</feature>
<dbReference type="GO" id="GO:0045087">
    <property type="term" value="P:innate immune response"/>
    <property type="evidence" value="ECO:0007669"/>
    <property type="project" value="TreeGrafter"/>
</dbReference>